<feature type="compositionally biased region" description="Low complexity" evidence="1">
    <location>
        <begin position="8"/>
        <end position="17"/>
    </location>
</feature>
<feature type="compositionally biased region" description="Low complexity" evidence="1">
    <location>
        <begin position="204"/>
        <end position="215"/>
    </location>
</feature>
<feature type="region of interest" description="Disordered" evidence="1">
    <location>
        <begin position="260"/>
        <end position="282"/>
    </location>
</feature>
<reference evidence="2 3" key="1">
    <citation type="journal article" date="2020" name="Elife">
        <title>Loss of centromere function drives karyotype evolution in closely related Malassezia species.</title>
        <authorList>
            <person name="Sankaranarayanan S.R."/>
            <person name="Ianiri G."/>
            <person name="Coelho M.A."/>
            <person name="Reza M.H."/>
            <person name="Thimmappa B.C."/>
            <person name="Ganguly P."/>
            <person name="Vadnala R.N."/>
            <person name="Sun S."/>
            <person name="Siddharthan R."/>
            <person name="Tellgren-Roth C."/>
            <person name="Dawson T.L."/>
            <person name="Heitman J."/>
            <person name="Sanyal K."/>
        </authorList>
    </citation>
    <scope>NUCLEOTIDE SEQUENCE [LARGE SCALE GENOMIC DNA]</scope>
    <source>
        <strain evidence="2">CBS14141</strain>
    </source>
</reference>
<proteinExistence type="predicted"/>
<accession>A0ABY8F0Q0</accession>
<dbReference type="EMBL" id="CP046239">
    <property type="protein sequence ID" value="WFD49700.1"/>
    <property type="molecule type" value="Genomic_DNA"/>
</dbReference>
<evidence type="ECO:0000313" key="3">
    <source>
        <dbReference type="Proteomes" id="UP000818624"/>
    </source>
</evidence>
<keyword evidence="3" id="KW-1185">Reference proteome</keyword>
<evidence type="ECO:0000313" key="2">
    <source>
        <dbReference type="EMBL" id="WFD49700.1"/>
    </source>
</evidence>
<protein>
    <submittedName>
        <fullName evidence="2">Uncharacterized protein</fullName>
    </submittedName>
</protein>
<dbReference type="Proteomes" id="UP000818624">
    <property type="component" value="Chromosome 6"/>
</dbReference>
<feature type="region of interest" description="Disordered" evidence="1">
    <location>
        <begin position="309"/>
        <end position="342"/>
    </location>
</feature>
<gene>
    <name evidence="2" type="ORF">GLX27_004385</name>
</gene>
<organism evidence="2 3">
    <name type="scientific">Malassezia furfur</name>
    <name type="common">Pityriasis versicolor infection agent</name>
    <name type="synonym">Pityrosporum furfur</name>
    <dbReference type="NCBI Taxonomy" id="55194"/>
    <lineage>
        <taxon>Eukaryota</taxon>
        <taxon>Fungi</taxon>
        <taxon>Dikarya</taxon>
        <taxon>Basidiomycota</taxon>
        <taxon>Ustilaginomycotina</taxon>
        <taxon>Malasseziomycetes</taxon>
        <taxon>Malasseziales</taxon>
        <taxon>Malasseziaceae</taxon>
        <taxon>Malassezia</taxon>
    </lineage>
</organism>
<evidence type="ECO:0000256" key="1">
    <source>
        <dbReference type="SAM" id="MobiDB-lite"/>
    </source>
</evidence>
<feature type="region of interest" description="Disordered" evidence="1">
    <location>
        <begin position="173"/>
        <end position="228"/>
    </location>
</feature>
<feature type="region of interest" description="Disordered" evidence="1">
    <location>
        <begin position="1"/>
        <end position="69"/>
    </location>
</feature>
<name>A0ABY8F0Q0_MALFU</name>
<sequence length="384" mass="40740">MDAAEDVASAPGPSSDAGARRQFLRPDDAASPPPNAGAPGVTEVLVIDPGTSETPTEEQEEETRAVERNLRRWAEQERLQRKNSRSQPVRNHSVLPMHTTGLVRKLSSSFAARHRHTPSAYDNAFEMVQPSAFGQHANAPRAPTRYASVDSEEGHFVHLGEPSEQQALQADHSHYFDPDGNAGDISSVSFDDYDENKAPHDAAPPDGALAPPSAAVYDDASPLDSPTPTDDANMAATLARIRSDDFPRVTVGRASSIAARRGAAARRSPSTGVARSDTHRGHITAIPEVAHPDEADVASGATSIATATDPFASPVRVPSEASGAATPDYAGPSAAMELGGARTPEPELVEPAKRWYWSDLLLGCGLCSTADQDEEQAAYTNPME</sequence>